<reference evidence="2 3" key="1">
    <citation type="submission" date="2018-08" db="EMBL/GenBank/DDBJ databases">
        <title>Recombination of ecologically and evolutionarily significant loci maintains genetic cohesion in the Pseudomonas syringae species complex.</title>
        <authorList>
            <person name="Dillon M."/>
            <person name="Thakur S."/>
            <person name="Almeida R.N.D."/>
            <person name="Weir B.S."/>
            <person name="Guttman D.S."/>
        </authorList>
    </citation>
    <scope>NUCLEOTIDE SEQUENCE [LARGE SCALE GENOMIC DNA]</scope>
    <source>
        <strain evidence="2 3">ICMP 6917</strain>
    </source>
</reference>
<dbReference type="Pfam" id="PF00583">
    <property type="entry name" value="Acetyltransf_1"/>
    <property type="match status" value="1"/>
</dbReference>
<dbReference type="Proteomes" id="UP000278332">
    <property type="component" value="Unassembled WGS sequence"/>
</dbReference>
<feature type="domain" description="N-acetyltransferase" evidence="1">
    <location>
        <begin position="31"/>
        <end position="194"/>
    </location>
</feature>
<sequence length="205" mass="22965">MIIALFMNCRAASLFPFNSTRQRVFKMNDALILRDARDDDMPMVHAIYAEHVLEGISSFELEPPSLAEMRRRRAEVLAKGLPYRVAERLGEVVGYGYVTPYRPRPGYRFTVEDSVYVRSGMGGLGIGQALLGELVEHCVEGGWRQMIAIIGNSENTASIRLHERLGFHRVGVFESVGFKHGRWVDTVLMQRALGDGSLSLPEPVV</sequence>
<organism evidence="2 3">
    <name type="scientific">Pseudomonas cichorii</name>
    <dbReference type="NCBI Taxonomy" id="36746"/>
    <lineage>
        <taxon>Bacteria</taxon>
        <taxon>Pseudomonadati</taxon>
        <taxon>Pseudomonadota</taxon>
        <taxon>Gammaproteobacteria</taxon>
        <taxon>Pseudomonadales</taxon>
        <taxon>Pseudomonadaceae</taxon>
        <taxon>Pseudomonas</taxon>
    </lineage>
</organism>
<comment type="caution">
    <text evidence="2">The sequence shown here is derived from an EMBL/GenBank/DDBJ whole genome shotgun (WGS) entry which is preliminary data.</text>
</comment>
<dbReference type="Gene3D" id="3.40.630.30">
    <property type="match status" value="1"/>
</dbReference>
<dbReference type="AlphaFoldDB" id="A0A3M4W905"/>
<dbReference type="InterPro" id="IPR000182">
    <property type="entry name" value="GNAT_dom"/>
</dbReference>
<dbReference type="PANTHER" id="PTHR43072:SF8">
    <property type="entry name" value="ACYLTRANSFERASE FABY-RELATED"/>
    <property type="match status" value="1"/>
</dbReference>
<dbReference type="GO" id="GO:0016747">
    <property type="term" value="F:acyltransferase activity, transferring groups other than amino-acyl groups"/>
    <property type="evidence" value="ECO:0007669"/>
    <property type="project" value="InterPro"/>
</dbReference>
<dbReference type="InterPro" id="IPR016181">
    <property type="entry name" value="Acyl_CoA_acyltransferase"/>
</dbReference>
<keyword evidence="2" id="KW-0808">Transferase</keyword>
<evidence type="ECO:0000259" key="1">
    <source>
        <dbReference type="PROSITE" id="PS51186"/>
    </source>
</evidence>
<dbReference type="EMBL" id="RBRY01000041">
    <property type="protein sequence ID" value="RMR60628.1"/>
    <property type="molecule type" value="Genomic_DNA"/>
</dbReference>
<dbReference type="SUPFAM" id="SSF55729">
    <property type="entry name" value="Acyl-CoA N-acyltransferases (Nat)"/>
    <property type="match status" value="1"/>
</dbReference>
<evidence type="ECO:0000313" key="2">
    <source>
        <dbReference type="EMBL" id="RMR60628.1"/>
    </source>
</evidence>
<proteinExistence type="predicted"/>
<name>A0A3M4W905_PSECI</name>
<evidence type="ECO:0000313" key="3">
    <source>
        <dbReference type="Proteomes" id="UP000278332"/>
    </source>
</evidence>
<dbReference type="PANTHER" id="PTHR43072">
    <property type="entry name" value="N-ACETYLTRANSFERASE"/>
    <property type="match status" value="1"/>
</dbReference>
<protein>
    <submittedName>
        <fullName evidence="2">Phosphinothricin N-acetyltransferase</fullName>
    </submittedName>
</protein>
<gene>
    <name evidence="2" type="ORF">ALP84_02655</name>
</gene>
<dbReference type="CDD" id="cd04301">
    <property type="entry name" value="NAT_SF"/>
    <property type="match status" value="1"/>
</dbReference>
<dbReference type="PROSITE" id="PS51186">
    <property type="entry name" value="GNAT"/>
    <property type="match status" value="1"/>
</dbReference>
<accession>A0A3M4W905</accession>